<keyword evidence="10" id="KW-0406">Ion transport</keyword>
<feature type="transmembrane region" description="Helical" evidence="10">
    <location>
        <begin position="100"/>
        <end position="125"/>
    </location>
</feature>
<dbReference type="Proteomes" id="UP000572051">
    <property type="component" value="Unassembled WGS sequence"/>
</dbReference>
<reference evidence="11 12" key="1">
    <citation type="submission" date="2020-07" db="EMBL/GenBank/DDBJ databases">
        <title>Sequencing the genomes of 1000 actinobacteria strains.</title>
        <authorList>
            <person name="Klenk H.-P."/>
        </authorList>
    </citation>
    <scope>NUCLEOTIDE SEQUENCE [LARGE SCALE GENOMIC DNA]</scope>
    <source>
        <strain evidence="11 12">DSM 44442</strain>
    </source>
</reference>
<dbReference type="InterPro" id="IPR003691">
    <property type="entry name" value="FluC"/>
</dbReference>
<comment type="activity regulation">
    <text evidence="10">Na(+) is not transported, but it plays an essential structural role and its presence is essential for fluoride channel function.</text>
</comment>
<keyword evidence="4 10" id="KW-1133">Transmembrane helix</keyword>
<dbReference type="GO" id="GO:0005886">
    <property type="term" value="C:plasma membrane"/>
    <property type="evidence" value="ECO:0007669"/>
    <property type="project" value="UniProtKB-SubCell"/>
</dbReference>
<dbReference type="EMBL" id="JACCFS010000001">
    <property type="protein sequence ID" value="NYJ38155.1"/>
    <property type="molecule type" value="Genomic_DNA"/>
</dbReference>
<keyword evidence="6 10" id="KW-0407">Ion channel</keyword>
<feature type="transmembrane region" description="Helical" evidence="10">
    <location>
        <begin position="39"/>
        <end position="61"/>
    </location>
</feature>
<keyword evidence="10" id="KW-0915">Sodium</keyword>
<keyword evidence="10" id="KW-0813">Transport</keyword>
<keyword evidence="12" id="KW-1185">Reference proteome</keyword>
<evidence type="ECO:0000256" key="5">
    <source>
        <dbReference type="ARBA" id="ARBA00023136"/>
    </source>
</evidence>
<evidence type="ECO:0000313" key="12">
    <source>
        <dbReference type="Proteomes" id="UP000572051"/>
    </source>
</evidence>
<evidence type="ECO:0000256" key="6">
    <source>
        <dbReference type="ARBA" id="ARBA00023303"/>
    </source>
</evidence>
<evidence type="ECO:0000313" key="11">
    <source>
        <dbReference type="EMBL" id="NYJ38155.1"/>
    </source>
</evidence>
<dbReference type="PANTHER" id="PTHR28259">
    <property type="entry name" value="FLUORIDE EXPORT PROTEIN 1-RELATED"/>
    <property type="match status" value="1"/>
</dbReference>
<comment type="similarity">
    <text evidence="7 10">Belongs to the fluoride channel Fluc/FEX (TC 1.A.43) family.</text>
</comment>
<keyword evidence="5 10" id="KW-0472">Membrane</keyword>
<comment type="caution">
    <text evidence="11">The sequence shown here is derived from an EMBL/GenBank/DDBJ whole genome shotgun (WGS) entry which is preliminary data.</text>
</comment>
<feature type="binding site" evidence="10">
    <location>
        <position position="75"/>
    </location>
    <ligand>
        <name>Na(+)</name>
        <dbReference type="ChEBI" id="CHEBI:29101"/>
        <note>structural</note>
    </ligand>
</feature>
<comment type="subcellular location">
    <subcellularLocation>
        <location evidence="1 10">Cell membrane</location>
        <topology evidence="1 10">Multi-pass membrane protein</topology>
    </subcellularLocation>
</comment>
<proteinExistence type="inferred from homology"/>
<sequence>MSLVAASVAAGSALGAVSRFLIDLALRSRGETVLPWGTLTVNTTGSLLLGLVLAASASGALPGTATAALGTGFCGALTTFSTLGYETLLLAESGARAHAVLYVALTVVAGLAAATLGWTAGLAVLG</sequence>
<feature type="transmembrane region" description="Helical" evidence="10">
    <location>
        <begin position="68"/>
        <end position="88"/>
    </location>
</feature>
<evidence type="ECO:0000256" key="3">
    <source>
        <dbReference type="ARBA" id="ARBA00022692"/>
    </source>
</evidence>
<name>A0A7Z0EVN5_9ACTN</name>
<protein>
    <recommendedName>
        <fullName evidence="10">Fluoride-specific ion channel FluC</fullName>
    </recommendedName>
</protein>
<dbReference type="HAMAP" id="MF_00454">
    <property type="entry name" value="FluC"/>
    <property type="match status" value="1"/>
</dbReference>
<evidence type="ECO:0000256" key="2">
    <source>
        <dbReference type="ARBA" id="ARBA00022475"/>
    </source>
</evidence>
<accession>A0A7Z0EVN5</accession>
<evidence type="ECO:0000256" key="8">
    <source>
        <dbReference type="ARBA" id="ARBA00035585"/>
    </source>
</evidence>
<dbReference type="PANTHER" id="PTHR28259:SF1">
    <property type="entry name" value="FLUORIDE EXPORT PROTEIN 1-RELATED"/>
    <property type="match status" value="1"/>
</dbReference>
<dbReference type="AlphaFoldDB" id="A0A7Z0EVN5"/>
<evidence type="ECO:0000256" key="4">
    <source>
        <dbReference type="ARBA" id="ARBA00022989"/>
    </source>
</evidence>
<keyword evidence="2 10" id="KW-1003">Cell membrane</keyword>
<comment type="function">
    <text evidence="9 10">Fluoride-specific ion channel. Important for reducing fluoride concentration in the cell, thus reducing its toxicity.</text>
</comment>
<comment type="catalytic activity">
    <reaction evidence="8">
        <text>fluoride(in) = fluoride(out)</text>
        <dbReference type="Rhea" id="RHEA:76159"/>
        <dbReference type="ChEBI" id="CHEBI:17051"/>
    </reaction>
    <physiologicalReaction direction="left-to-right" evidence="8">
        <dbReference type="Rhea" id="RHEA:76160"/>
    </physiologicalReaction>
</comment>
<keyword evidence="3 10" id="KW-0812">Transmembrane</keyword>
<dbReference type="RefSeq" id="WP_312889462.1">
    <property type="nucleotide sequence ID" value="NZ_JACCFS010000001.1"/>
</dbReference>
<evidence type="ECO:0000256" key="1">
    <source>
        <dbReference type="ARBA" id="ARBA00004651"/>
    </source>
</evidence>
<dbReference type="GO" id="GO:0046872">
    <property type="term" value="F:metal ion binding"/>
    <property type="evidence" value="ECO:0007669"/>
    <property type="project" value="UniProtKB-KW"/>
</dbReference>
<evidence type="ECO:0000256" key="7">
    <source>
        <dbReference type="ARBA" id="ARBA00035120"/>
    </source>
</evidence>
<dbReference type="Pfam" id="PF02537">
    <property type="entry name" value="CRCB"/>
    <property type="match status" value="1"/>
</dbReference>
<keyword evidence="10" id="KW-0479">Metal-binding</keyword>
<evidence type="ECO:0000256" key="10">
    <source>
        <dbReference type="HAMAP-Rule" id="MF_00454"/>
    </source>
</evidence>
<dbReference type="NCBIfam" id="TIGR00494">
    <property type="entry name" value="crcB"/>
    <property type="match status" value="1"/>
</dbReference>
<gene>
    <name evidence="10" type="primary">fluC</name>
    <name evidence="10" type="synonym">crcB</name>
    <name evidence="11" type="ORF">HNR10_006036</name>
</gene>
<dbReference type="GO" id="GO:0140114">
    <property type="term" value="P:cellular detoxification of fluoride"/>
    <property type="evidence" value="ECO:0007669"/>
    <property type="project" value="UniProtKB-UniRule"/>
</dbReference>
<feature type="binding site" evidence="10">
    <location>
        <position position="78"/>
    </location>
    <ligand>
        <name>Na(+)</name>
        <dbReference type="ChEBI" id="CHEBI:29101"/>
        <note>structural</note>
    </ligand>
</feature>
<organism evidence="11 12">
    <name type="scientific">Nocardiopsis aegyptia</name>
    <dbReference type="NCBI Taxonomy" id="220378"/>
    <lineage>
        <taxon>Bacteria</taxon>
        <taxon>Bacillati</taxon>
        <taxon>Actinomycetota</taxon>
        <taxon>Actinomycetes</taxon>
        <taxon>Streptosporangiales</taxon>
        <taxon>Nocardiopsidaceae</taxon>
        <taxon>Nocardiopsis</taxon>
    </lineage>
</organism>
<evidence type="ECO:0000256" key="9">
    <source>
        <dbReference type="ARBA" id="ARBA00049940"/>
    </source>
</evidence>
<dbReference type="GO" id="GO:0062054">
    <property type="term" value="F:fluoride channel activity"/>
    <property type="evidence" value="ECO:0007669"/>
    <property type="project" value="UniProtKB-UniRule"/>
</dbReference>